<organism evidence="10 11">
    <name type="scientific">Pararhodobacter aggregans</name>
    <dbReference type="NCBI Taxonomy" id="404875"/>
    <lineage>
        <taxon>Bacteria</taxon>
        <taxon>Pseudomonadati</taxon>
        <taxon>Pseudomonadota</taxon>
        <taxon>Alphaproteobacteria</taxon>
        <taxon>Rhodobacterales</taxon>
        <taxon>Paracoccaceae</taxon>
        <taxon>Pararhodobacter</taxon>
    </lineage>
</organism>
<dbReference type="Gene3D" id="1.20.140.10">
    <property type="entry name" value="Butyryl-CoA Dehydrogenase, subunit A, domain 3"/>
    <property type="match status" value="1"/>
</dbReference>
<name>A0A2T7UWS4_9RHOB</name>
<evidence type="ECO:0000256" key="4">
    <source>
        <dbReference type="ARBA" id="ARBA00022827"/>
    </source>
</evidence>
<dbReference type="InterPro" id="IPR013786">
    <property type="entry name" value="AcylCoA_DH/ox_N"/>
</dbReference>
<evidence type="ECO:0000259" key="9">
    <source>
        <dbReference type="Pfam" id="PF02771"/>
    </source>
</evidence>
<evidence type="ECO:0000259" key="8">
    <source>
        <dbReference type="Pfam" id="PF02770"/>
    </source>
</evidence>
<keyword evidence="5 6" id="KW-0560">Oxidoreductase</keyword>
<dbReference type="Gene3D" id="1.10.540.10">
    <property type="entry name" value="Acyl-CoA dehydrogenase/oxidase, N-terminal domain"/>
    <property type="match status" value="1"/>
</dbReference>
<dbReference type="PROSITE" id="PS00073">
    <property type="entry name" value="ACYL_COA_DH_2"/>
    <property type="match status" value="1"/>
</dbReference>
<comment type="cofactor">
    <cofactor evidence="1 6">
        <name>FAD</name>
        <dbReference type="ChEBI" id="CHEBI:57692"/>
    </cofactor>
</comment>
<reference evidence="10 11" key="1">
    <citation type="journal article" date="2011" name="Syst. Appl. Microbiol.">
        <title>Defluviimonas denitrificans gen. nov., sp. nov., and Pararhodobacter aggregans gen. nov., sp. nov., non-phototrophic Rhodobacteraceae from the biofilter of a marine aquaculture.</title>
        <authorList>
            <person name="Foesel B.U."/>
            <person name="Drake H.L."/>
            <person name="Schramm A."/>
        </authorList>
    </citation>
    <scope>NUCLEOTIDE SEQUENCE [LARGE SCALE GENOMIC DNA]</scope>
    <source>
        <strain evidence="10 11">D1-19</strain>
    </source>
</reference>
<sequence>MSMQFDLTDDQRSLYDAAFRYAEAELHPLFARMDDEDWFPPDLIARLGADGYCGLTAPPDLGGAGMDLVSAGLVGEAFGYWNTNAAFIWGPHENLCLNNILRNGTPEQIARFVPDLIAGRKIGALGLTEPGAGSDALGSMVLRAVRDGEDYLLTGRKMFISNGPVADLVLTYAKTAPELGPKGISAFVVETGTPGFSVAQTLTKMGWRGCPTGELVFEGVRVPAANLLGAENQGVGIVMSGLDIERAFLGTPYLGAAQRCLDLSLDYAATRRQFGRPIGSFQMIQSHLAEMSTALEAARVYTYQALAACDALRRGEGGRGRVHQLCAGAVLNGAAMIAKVTDLAVQIHGGSGFVWETEVNRHYRNARIASLGGGTTEVRKLIVAEELFRARGLRLD</sequence>
<dbReference type="InterPro" id="IPR046373">
    <property type="entry name" value="Acyl-CoA_Oxase/DH_mid-dom_sf"/>
</dbReference>
<protein>
    <submittedName>
        <fullName evidence="10">Acyl-CoA dehydrogenase</fullName>
    </submittedName>
</protein>
<dbReference type="SUPFAM" id="SSF56645">
    <property type="entry name" value="Acyl-CoA dehydrogenase NM domain-like"/>
    <property type="match status" value="1"/>
</dbReference>
<dbReference type="Gene3D" id="2.40.110.10">
    <property type="entry name" value="Butyryl-CoA Dehydrogenase, subunit A, domain 2"/>
    <property type="match status" value="1"/>
</dbReference>
<dbReference type="FunFam" id="2.40.110.10:FF:000002">
    <property type="entry name" value="Acyl-CoA dehydrogenase fadE12"/>
    <property type="match status" value="1"/>
</dbReference>
<dbReference type="InterPro" id="IPR009075">
    <property type="entry name" value="AcylCo_DH/oxidase_C"/>
</dbReference>
<dbReference type="GO" id="GO:0003995">
    <property type="term" value="F:acyl-CoA dehydrogenase activity"/>
    <property type="evidence" value="ECO:0007669"/>
    <property type="project" value="InterPro"/>
</dbReference>
<feature type="domain" description="Acyl-CoA oxidase/dehydrogenase middle" evidence="8">
    <location>
        <begin position="124"/>
        <end position="220"/>
    </location>
</feature>
<gene>
    <name evidence="10" type="ORF">DDE23_02155</name>
</gene>
<evidence type="ECO:0000256" key="5">
    <source>
        <dbReference type="ARBA" id="ARBA00023002"/>
    </source>
</evidence>
<evidence type="ECO:0000313" key="10">
    <source>
        <dbReference type="EMBL" id="PVE49233.1"/>
    </source>
</evidence>
<feature type="domain" description="Acyl-CoA dehydrogenase/oxidase N-terminal" evidence="9">
    <location>
        <begin position="8"/>
        <end position="119"/>
    </location>
</feature>
<keyword evidence="11" id="KW-1185">Reference proteome</keyword>
<keyword evidence="4 6" id="KW-0274">FAD</keyword>
<dbReference type="InterPro" id="IPR006091">
    <property type="entry name" value="Acyl-CoA_Oxase/DH_mid-dom"/>
</dbReference>
<dbReference type="OrthoDB" id="9775090at2"/>
<dbReference type="EMBL" id="QDDR01000001">
    <property type="protein sequence ID" value="PVE49233.1"/>
    <property type="molecule type" value="Genomic_DNA"/>
</dbReference>
<dbReference type="AlphaFoldDB" id="A0A2T7UWS4"/>
<keyword evidence="3 6" id="KW-0285">Flavoprotein</keyword>
<dbReference type="PANTHER" id="PTHR43884">
    <property type="entry name" value="ACYL-COA DEHYDROGENASE"/>
    <property type="match status" value="1"/>
</dbReference>
<evidence type="ECO:0000256" key="6">
    <source>
        <dbReference type="RuleBase" id="RU362125"/>
    </source>
</evidence>
<dbReference type="GO" id="GO:0006552">
    <property type="term" value="P:L-leucine catabolic process"/>
    <property type="evidence" value="ECO:0007669"/>
    <property type="project" value="TreeGrafter"/>
</dbReference>
<accession>A0A2T7UWS4</accession>
<dbReference type="InterPro" id="IPR037069">
    <property type="entry name" value="AcylCoA_DH/ox_N_sf"/>
</dbReference>
<comment type="caution">
    <text evidence="10">The sequence shown here is derived from an EMBL/GenBank/DDBJ whole genome shotgun (WGS) entry which is preliminary data.</text>
</comment>
<dbReference type="PROSITE" id="PS00072">
    <property type="entry name" value="ACYL_COA_DH_1"/>
    <property type="match status" value="1"/>
</dbReference>
<dbReference type="FunFam" id="1.20.140.10:FF:000001">
    <property type="entry name" value="Acyl-CoA dehydrogenase"/>
    <property type="match status" value="1"/>
</dbReference>
<evidence type="ECO:0000256" key="1">
    <source>
        <dbReference type="ARBA" id="ARBA00001974"/>
    </source>
</evidence>
<dbReference type="PANTHER" id="PTHR43884:SF12">
    <property type="entry name" value="ISOVALERYL-COA DEHYDROGENASE, MITOCHONDRIAL-RELATED"/>
    <property type="match status" value="1"/>
</dbReference>
<proteinExistence type="inferred from homology"/>
<dbReference type="InterPro" id="IPR009100">
    <property type="entry name" value="AcylCoA_DH/oxidase_NM_dom_sf"/>
</dbReference>
<evidence type="ECO:0000259" key="7">
    <source>
        <dbReference type="Pfam" id="PF00441"/>
    </source>
</evidence>
<dbReference type="Proteomes" id="UP000244810">
    <property type="component" value="Unassembled WGS sequence"/>
</dbReference>
<evidence type="ECO:0000256" key="3">
    <source>
        <dbReference type="ARBA" id="ARBA00022630"/>
    </source>
</evidence>
<dbReference type="SUPFAM" id="SSF47203">
    <property type="entry name" value="Acyl-CoA dehydrogenase C-terminal domain-like"/>
    <property type="match status" value="1"/>
</dbReference>
<dbReference type="InterPro" id="IPR036250">
    <property type="entry name" value="AcylCo_DH-like_C"/>
</dbReference>
<dbReference type="GO" id="GO:0050660">
    <property type="term" value="F:flavin adenine dinucleotide binding"/>
    <property type="evidence" value="ECO:0007669"/>
    <property type="project" value="InterPro"/>
</dbReference>
<dbReference type="InterPro" id="IPR006089">
    <property type="entry name" value="Acyl-CoA_DH_CS"/>
</dbReference>
<comment type="similarity">
    <text evidence="2 6">Belongs to the acyl-CoA dehydrogenase family.</text>
</comment>
<feature type="domain" description="Acyl-CoA dehydrogenase/oxidase C-terminal" evidence="7">
    <location>
        <begin position="232"/>
        <end position="387"/>
    </location>
</feature>
<evidence type="ECO:0000256" key="2">
    <source>
        <dbReference type="ARBA" id="ARBA00009347"/>
    </source>
</evidence>
<dbReference type="Pfam" id="PF02770">
    <property type="entry name" value="Acyl-CoA_dh_M"/>
    <property type="match status" value="1"/>
</dbReference>
<dbReference type="Pfam" id="PF00441">
    <property type="entry name" value="Acyl-CoA_dh_1"/>
    <property type="match status" value="1"/>
</dbReference>
<evidence type="ECO:0000313" key="11">
    <source>
        <dbReference type="Proteomes" id="UP000244810"/>
    </source>
</evidence>
<dbReference type="Pfam" id="PF02771">
    <property type="entry name" value="Acyl-CoA_dh_N"/>
    <property type="match status" value="1"/>
</dbReference>